<keyword evidence="6" id="KW-1133">Transmembrane helix</keyword>
<dbReference type="GO" id="GO:0005773">
    <property type="term" value="C:vacuole"/>
    <property type="evidence" value="ECO:0007669"/>
    <property type="project" value="UniProtKB-SubCell"/>
</dbReference>
<keyword evidence="5" id="KW-0325">Glycoprotein</keyword>
<sequence length="961" mass="107427">MLVLCFSLVSFFNFPPTLGRLFWTKYLLFNKRTGQFASPLTLYKMHFLFYRFSRILKLIFSAIALPLLAVSISFTTTGVFTPPQARGSHDVLHAAERINLTKAVGPESLAFDPSGGGPYTGVADGRILKSDGGDWVEFAVTSYQRKECSHPFNPEMEHTCGRPLGLRFHPKTGDLYIADAYLGLKVVGPKGGIASQLVNEVEGQPLRFTNDLDIDDEKDMIYFTDSSTEFHRRDFMPSILSLDKTGKLMKYDISTKEVTVLLQGLAFANGVALSKDRSFVLVAETSARRILRFWLQGPNAGKHDTFVELPGLPDNIRRNSEGEFWVALHSKTGLLSKWVISYSWFGNMMLKLPLSFKQLHYFLVGGKAHATAIKLSNDGKVLQILEDIEGKTLRFISEVEERNGNLWIASVMMPYIGIYNLEFMPSILSLETTGRLLKYDISTKEVTVVLPNLTFPNGVEFSKDRSFLLIDETSASRIRRFWLRGPNAGKLETFAELPGIPDSIRGNSEGEFWVALHSKNGLVQKWVLSNSWLGKMILKLPLTNDQLHDFLVGFKPHATAIKLSNEGKVLQILEDVDAKTLRFISEVEEKNGKLWFASALVDYVGLIKLVLIAIAIAFFAIILVAFNHNNNTYTQPIKNESHESVIIPLPGGAVGPESFAFDGSGGGPYTGVSDGRIIRWRENESRWVDFAVTSPERNGCEGGHDNNTQMEHICGRPLGLRFNERTGQLYIADAYMGLLVVGPNGGLATPVLKEADGVGLRFTNSLDIDQSSGVVYFTESSSRDNTGRLMKFDPNTNKTTLLLDNLKFPNGVSLSQNGDFLLFAETTTCRLYKYWLKKSKSENLELITQLPGFPDNIKRNKNGEFWVGINSKRKKSTELLISNPWIGDALVKYIPIDFTKLYYRLVGLIGSNGMGIRLSVDGDVVEVLDPKRWKFVSEVEENNGSLWIGSVTRDFVIKEKV</sequence>
<dbReference type="Gene3D" id="2.120.10.30">
    <property type="entry name" value="TolB, C-terminal domain"/>
    <property type="match status" value="3"/>
</dbReference>
<dbReference type="EMBL" id="JBJXBP010000007">
    <property type="protein sequence ID" value="KAL3819712.1"/>
    <property type="molecule type" value="Genomic_DNA"/>
</dbReference>
<reference evidence="8 9" key="1">
    <citation type="submission" date="2024-12" db="EMBL/GenBank/DDBJ databases">
        <title>The unique morphological basis and parallel evolutionary history of personate flowers in Penstemon.</title>
        <authorList>
            <person name="Depatie T.H."/>
            <person name="Wessinger C.A."/>
        </authorList>
    </citation>
    <scope>NUCLEOTIDE SEQUENCE [LARGE SCALE GENOMIC DNA]</scope>
    <source>
        <strain evidence="8">WTNN_2</strain>
        <tissue evidence="8">Leaf</tissue>
    </source>
</reference>
<keyword evidence="9" id="KW-1185">Reference proteome</keyword>
<feature type="transmembrane region" description="Helical" evidence="6">
    <location>
        <begin position="600"/>
        <end position="626"/>
    </location>
</feature>
<keyword evidence="6" id="KW-0812">Transmembrane</keyword>
<evidence type="ECO:0000259" key="7">
    <source>
        <dbReference type="Pfam" id="PF03088"/>
    </source>
</evidence>
<feature type="domain" description="Strictosidine synthase conserved region" evidence="7">
    <location>
        <begin position="399"/>
        <end position="485"/>
    </location>
</feature>
<protein>
    <recommendedName>
        <fullName evidence="7">Strictosidine synthase conserved region domain-containing protein</fullName>
    </recommendedName>
</protein>
<dbReference type="FunFam" id="2.120.10.30:FF:000032">
    <property type="entry name" value="Protein STRICTOSIDINE SYNTHASE-LIKE 13"/>
    <property type="match status" value="2"/>
</dbReference>
<evidence type="ECO:0000256" key="1">
    <source>
        <dbReference type="ARBA" id="ARBA00004116"/>
    </source>
</evidence>
<organism evidence="8 9">
    <name type="scientific">Penstemon smallii</name>
    <dbReference type="NCBI Taxonomy" id="265156"/>
    <lineage>
        <taxon>Eukaryota</taxon>
        <taxon>Viridiplantae</taxon>
        <taxon>Streptophyta</taxon>
        <taxon>Embryophyta</taxon>
        <taxon>Tracheophyta</taxon>
        <taxon>Spermatophyta</taxon>
        <taxon>Magnoliopsida</taxon>
        <taxon>eudicotyledons</taxon>
        <taxon>Gunneridae</taxon>
        <taxon>Pentapetalae</taxon>
        <taxon>asterids</taxon>
        <taxon>lamiids</taxon>
        <taxon>Lamiales</taxon>
        <taxon>Plantaginaceae</taxon>
        <taxon>Cheloneae</taxon>
        <taxon>Penstemon</taxon>
    </lineage>
</organism>
<dbReference type="InterPro" id="IPR018119">
    <property type="entry name" value="Strictosidine_synth_cons-reg"/>
</dbReference>
<keyword evidence="6" id="KW-0472">Membrane</keyword>
<name>A0ABD3S5L4_9LAMI</name>
<dbReference type="AlphaFoldDB" id="A0ABD3S5L4"/>
<feature type="domain" description="Strictosidine synthase conserved region" evidence="7">
    <location>
        <begin position="764"/>
        <end position="838"/>
    </location>
</feature>
<evidence type="ECO:0000256" key="6">
    <source>
        <dbReference type="SAM" id="Phobius"/>
    </source>
</evidence>
<feature type="transmembrane region" description="Helical" evidence="6">
    <location>
        <begin position="55"/>
        <end position="80"/>
    </location>
</feature>
<evidence type="ECO:0000256" key="2">
    <source>
        <dbReference type="ARBA" id="ARBA00009191"/>
    </source>
</evidence>
<evidence type="ECO:0000256" key="5">
    <source>
        <dbReference type="ARBA" id="ARBA00023180"/>
    </source>
</evidence>
<accession>A0ABD3S5L4</accession>
<proteinExistence type="inferred from homology"/>
<evidence type="ECO:0000256" key="4">
    <source>
        <dbReference type="ARBA" id="ARBA00022729"/>
    </source>
</evidence>
<gene>
    <name evidence="8" type="ORF">ACJIZ3_005617</name>
</gene>
<comment type="caution">
    <text evidence="8">The sequence shown here is derived from an EMBL/GenBank/DDBJ whole genome shotgun (WGS) entry which is preliminary data.</text>
</comment>
<dbReference type="PANTHER" id="PTHR10426:SF69">
    <property type="entry name" value="PROTEIN STRICTOSIDINE SYNTHASE-LIKE 10"/>
    <property type="match status" value="1"/>
</dbReference>
<keyword evidence="3" id="KW-0926">Vacuole</keyword>
<comment type="subcellular location">
    <subcellularLocation>
        <location evidence="1">Vacuole</location>
    </subcellularLocation>
</comment>
<evidence type="ECO:0000256" key="3">
    <source>
        <dbReference type="ARBA" id="ARBA00022554"/>
    </source>
</evidence>
<dbReference type="InterPro" id="IPR011042">
    <property type="entry name" value="6-blade_b-propeller_TolB-like"/>
</dbReference>
<dbReference type="PANTHER" id="PTHR10426">
    <property type="entry name" value="STRICTOSIDINE SYNTHASE-RELATED"/>
    <property type="match status" value="1"/>
</dbReference>
<evidence type="ECO:0000313" key="9">
    <source>
        <dbReference type="Proteomes" id="UP001634393"/>
    </source>
</evidence>
<feature type="domain" description="Strictosidine synthase conserved region" evidence="7">
    <location>
        <begin position="210"/>
        <end position="297"/>
    </location>
</feature>
<evidence type="ECO:0000313" key="8">
    <source>
        <dbReference type="EMBL" id="KAL3819712.1"/>
    </source>
</evidence>
<dbReference type="SUPFAM" id="SSF63829">
    <property type="entry name" value="Calcium-dependent phosphotriesterase"/>
    <property type="match status" value="3"/>
</dbReference>
<dbReference type="Proteomes" id="UP001634393">
    <property type="component" value="Unassembled WGS sequence"/>
</dbReference>
<keyword evidence="4" id="KW-0732">Signal</keyword>
<dbReference type="Pfam" id="PF20067">
    <property type="entry name" value="SSL_N"/>
    <property type="match status" value="2"/>
</dbReference>
<dbReference type="Pfam" id="PF03088">
    <property type="entry name" value="Str_synth"/>
    <property type="match status" value="3"/>
</dbReference>
<comment type="similarity">
    <text evidence="2">Belongs to the strictosidine synthase family.</text>
</comment>